<reference evidence="3 4" key="2">
    <citation type="submission" date="2024-01" db="EMBL/GenBank/DDBJ databases">
        <authorList>
            <person name="Xie X."/>
        </authorList>
    </citation>
    <scope>NUCLEOTIDE SEQUENCE [LARGE SCALE GENOMIC DNA]</scope>
    <source>
        <strain evidence="3">SCUT-1</strain>
    </source>
</reference>
<dbReference type="SMART" id="SM00897">
    <property type="entry name" value="FIST"/>
    <property type="match status" value="1"/>
</dbReference>
<dbReference type="InterPro" id="IPR019494">
    <property type="entry name" value="FIST_C"/>
</dbReference>
<evidence type="ECO:0000259" key="2">
    <source>
        <dbReference type="SMART" id="SM01204"/>
    </source>
</evidence>
<dbReference type="Pfam" id="PF08495">
    <property type="entry name" value="FIST"/>
    <property type="match status" value="1"/>
</dbReference>
<dbReference type="InterPro" id="IPR013702">
    <property type="entry name" value="FIST_domain_N"/>
</dbReference>
<name>A0ABU6CYX8_9GAMM</name>
<feature type="domain" description="FIST" evidence="1">
    <location>
        <begin position="3"/>
        <end position="197"/>
    </location>
</feature>
<evidence type="ECO:0000313" key="3">
    <source>
        <dbReference type="EMBL" id="MEB4591752.1"/>
    </source>
</evidence>
<dbReference type="EMBL" id="JAYMYJ010000112">
    <property type="protein sequence ID" value="MEB4591752.1"/>
    <property type="molecule type" value="Genomic_DNA"/>
</dbReference>
<dbReference type="Pfam" id="PF10442">
    <property type="entry name" value="FIST_C"/>
    <property type="match status" value="1"/>
</dbReference>
<proteinExistence type="predicted"/>
<organism evidence="3 4">
    <name type="scientific">Candidatus Thiothrix phosphatis</name>
    <dbReference type="NCBI Taxonomy" id="3112415"/>
    <lineage>
        <taxon>Bacteria</taxon>
        <taxon>Pseudomonadati</taxon>
        <taxon>Pseudomonadota</taxon>
        <taxon>Gammaproteobacteria</taxon>
        <taxon>Thiotrichales</taxon>
        <taxon>Thiotrichaceae</taxon>
        <taxon>Thiothrix</taxon>
    </lineage>
</organism>
<evidence type="ECO:0000313" key="4">
    <source>
        <dbReference type="Proteomes" id="UP001308005"/>
    </source>
</evidence>
<dbReference type="PANTHER" id="PTHR40252:SF2">
    <property type="entry name" value="BLR0328 PROTEIN"/>
    <property type="match status" value="1"/>
</dbReference>
<dbReference type="PANTHER" id="PTHR40252">
    <property type="entry name" value="BLR0328 PROTEIN"/>
    <property type="match status" value="1"/>
</dbReference>
<dbReference type="RefSeq" id="WP_324695605.1">
    <property type="nucleotide sequence ID" value="NZ_JAYMYJ010000112.1"/>
</dbReference>
<feature type="domain" description="FIST C-domain" evidence="2">
    <location>
        <begin position="198"/>
        <end position="338"/>
    </location>
</feature>
<reference evidence="4" key="1">
    <citation type="submission" date="2023-07" db="EMBL/GenBank/DDBJ databases">
        <title>The carbon used by Thiothrix.</title>
        <authorList>
            <person name="Chen L."/>
        </authorList>
    </citation>
    <scope>NUCLEOTIDE SEQUENCE [LARGE SCALE GENOMIC DNA]</scope>
</reference>
<keyword evidence="4" id="KW-1185">Reference proteome</keyword>
<comment type="caution">
    <text evidence="3">The sequence shown here is derived from an EMBL/GenBank/DDBJ whole genome shotgun (WGS) entry which is preliminary data.</text>
</comment>
<sequence>MDSPKTLVLVFGETDISHHQYLLDELRHQYPSAIMAGCSTVAGIFSEHLMENALVVGIICFDTSWIALSVAEVHGISDSRQAGIQLAQSLNSPDLKGMLILADGLNTNGSELARGLMSILAPNVMVAGGLASDNMQFKSTWVLHNGHPCPNLVCGIGFYGDKLFFSTQAKDGWRPFGPERRVTRSDGNILYEIDDQPALDLYKKYLGDRADGLPAAALHFPLSIWEKSKDSYVVRTILGVDEPTRSMRFAGDIPNNSQAQLMYGSFDNLVDGSESAAHLLRKKLPSPDAPVLCFAISCSGRKLVMEDDTTLELEATLEALPAGSQQIGFYSFGELAPPFSGTGCSLHNETMTLTVLYEGS</sequence>
<accession>A0ABU6CYX8</accession>
<dbReference type="SMART" id="SM01204">
    <property type="entry name" value="FIST_C"/>
    <property type="match status" value="1"/>
</dbReference>
<dbReference type="Proteomes" id="UP001308005">
    <property type="component" value="Unassembled WGS sequence"/>
</dbReference>
<gene>
    <name evidence="3" type="ORF">VSS37_12235</name>
</gene>
<protein>
    <submittedName>
        <fullName evidence="3">FIST N-terminal domain-containing protein</fullName>
    </submittedName>
</protein>
<evidence type="ECO:0000259" key="1">
    <source>
        <dbReference type="SMART" id="SM00897"/>
    </source>
</evidence>